<accession>A0A940MSP6</accession>
<dbReference type="AlphaFoldDB" id="A0A940MSP6"/>
<feature type="transmembrane region" description="Helical" evidence="1">
    <location>
        <begin position="84"/>
        <end position="103"/>
    </location>
</feature>
<dbReference type="RefSeq" id="WP_209360134.1">
    <property type="nucleotide sequence ID" value="NZ_JAGISH010000003.1"/>
</dbReference>
<evidence type="ECO:0000313" key="3">
    <source>
        <dbReference type="Proteomes" id="UP000675940"/>
    </source>
</evidence>
<evidence type="ECO:0000313" key="2">
    <source>
        <dbReference type="EMBL" id="MBP0482279.1"/>
    </source>
</evidence>
<evidence type="ECO:0000256" key="1">
    <source>
        <dbReference type="SAM" id="Phobius"/>
    </source>
</evidence>
<proteinExistence type="predicted"/>
<feature type="transmembrane region" description="Helical" evidence="1">
    <location>
        <begin position="45"/>
        <end position="63"/>
    </location>
</feature>
<dbReference type="Proteomes" id="UP000675940">
    <property type="component" value="Unassembled WGS sequence"/>
</dbReference>
<keyword evidence="1" id="KW-0812">Transmembrane</keyword>
<keyword evidence="1" id="KW-0472">Membrane</keyword>
<keyword evidence="1" id="KW-1133">Transmembrane helix</keyword>
<feature type="transmembrane region" description="Helical" evidence="1">
    <location>
        <begin position="109"/>
        <end position="127"/>
    </location>
</feature>
<reference evidence="2" key="1">
    <citation type="submission" date="2021-03" db="EMBL/GenBank/DDBJ databases">
        <title>Sagittula salina sp. nov. strain M10.9X isolated from the marine waste.</title>
        <authorList>
            <person name="Satari L."/>
            <person name="Molina-Menor E."/>
            <person name="Vidal-Verdu A."/>
            <person name="Pascual J."/>
            <person name="Pereto J."/>
            <person name="Porcar M."/>
        </authorList>
    </citation>
    <scope>NUCLEOTIDE SEQUENCE</scope>
    <source>
        <strain evidence="2">M10.9X</strain>
    </source>
</reference>
<name>A0A940MSP6_9RHOB</name>
<organism evidence="2 3">
    <name type="scientific">Sagittula salina</name>
    <dbReference type="NCBI Taxonomy" id="2820268"/>
    <lineage>
        <taxon>Bacteria</taxon>
        <taxon>Pseudomonadati</taxon>
        <taxon>Pseudomonadota</taxon>
        <taxon>Alphaproteobacteria</taxon>
        <taxon>Rhodobacterales</taxon>
        <taxon>Roseobacteraceae</taxon>
        <taxon>Sagittula</taxon>
    </lineage>
</organism>
<evidence type="ECO:0008006" key="4">
    <source>
        <dbReference type="Google" id="ProtNLM"/>
    </source>
</evidence>
<dbReference type="EMBL" id="JAGISH010000003">
    <property type="protein sequence ID" value="MBP0482279.1"/>
    <property type="molecule type" value="Genomic_DNA"/>
</dbReference>
<comment type="caution">
    <text evidence="2">The sequence shown here is derived from an EMBL/GenBank/DDBJ whole genome shotgun (WGS) entry which is preliminary data.</text>
</comment>
<keyword evidence="3" id="KW-1185">Reference proteome</keyword>
<protein>
    <recommendedName>
        <fullName evidence="4">5-bromo-4-chloroindolyl phosphate hydrolysis protein</fullName>
    </recommendedName>
</protein>
<gene>
    <name evidence="2" type="ORF">J5474_07215</name>
</gene>
<sequence>MPRALIHNRASEPPPDQAATDSGLNILFLAAFPLFAWLFQGSFSAIATAMVELWILSLALRLINAGQRCHRLYDATPGARAPRLPRKLLGSLLLGVMVTVLAGHHFHSLFLPLLIGFLGFGLGLAAFGMDPIRDKPGVAQPIAAEDDVAEETLSRADHALAQIADRVAMLEDLEITRRTEAARSLVMRMLRSLARDPHALSRIERPVAKFIGLLDAEANRLCGEDPEKSSVFVRRRYLAKLEVMTESFETSARKTRVRGDKDAFELEADLLLDRMPRHNLA</sequence>